<evidence type="ECO:0000256" key="2">
    <source>
        <dbReference type="ARBA" id="ARBA00022803"/>
    </source>
</evidence>
<keyword evidence="5" id="KW-1133">Transmembrane helix</keyword>
<proteinExistence type="predicted"/>
<accession>A0A7R8UX52</accession>
<feature type="transmembrane region" description="Helical" evidence="5">
    <location>
        <begin position="184"/>
        <end position="206"/>
    </location>
</feature>
<keyword evidence="2 3" id="KW-0802">TPR repeat</keyword>
<feature type="region of interest" description="Disordered" evidence="4">
    <location>
        <begin position="1"/>
        <end position="27"/>
    </location>
</feature>
<sequence>MFQQQSQNSQGDMKNDASTASQAAAEPTAESLKELGNACVRGEKFAEALIHYSAAIKLSPKDHALYSNRSLAFLREKQFYYANLDAETAIQLNPSWPKGHFRKAEVMLAVGHYDLALLYYGRAIQLQPGDRTLLLAAQKAAKLSKQQEEYEHRLPWVGAGIGIIVGVIIALSDRLLTKNPTLKHPALMVFLVIIIACLGYIISRCIRYYVRLQKKSLLEPPVDLLEEFKQEPDDEADADGEPHIPASRTRYTKAQARMRFRKGKS</sequence>
<evidence type="ECO:0000256" key="1">
    <source>
        <dbReference type="ARBA" id="ARBA00022737"/>
    </source>
</evidence>
<dbReference type="InterPro" id="IPR019734">
    <property type="entry name" value="TPR_rpt"/>
</dbReference>
<dbReference type="Proteomes" id="UP000594454">
    <property type="component" value="Chromosome 4"/>
</dbReference>
<dbReference type="SUPFAM" id="SSF48452">
    <property type="entry name" value="TPR-like"/>
    <property type="match status" value="1"/>
</dbReference>
<name>A0A7R8UX52_HERIL</name>
<dbReference type="InParanoid" id="A0A7R8UX52"/>
<evidence type="ECO:0000256" key="4">
    <source>
        <dbReference type="SAM" id="MobiDB-lite"/>
    </source>
</evidence>
<dbReference type="GO" id="GO:0051879">
    <property type="term" value="F:Hsp90 protein binding"/>
    <property type="evidence" value="ECO:0007669"/>
    <property type="project" value="TreeGrafter"/>
</dbReference>
<dbReference type="InterPro" id="IPR011990">
    <property type="entry name" value="TPR-like_helical_dom_sf"/>
</dbReference>
<keyword evidence="1" id="KW-0677">Repeat</keyword>
<feature type="compositionally biased region" description="Polar residues" evidence="4">
    <location>
        <begin position="1"/>
        <end position="22"/>
    </location>
</feature>
<dbReference type="PROSITE" id="PS50005">
    <property type="entry name" value="TPR"/>
    <property type="match status" value="2"/>
</dbReference>
<evidence type="ECO:0000256" key="5">
    <source>
        <dbReference type="SAM" id="Phobius"/>
    </source>
</evidence>
<keyword evidence="5" id="KW-0472">Membrane</keyword>
<feature type="transmembrane region" description="Helical" evidence="5">
    <location>
        <begin position="154"/>
        <end position="172"/>
    </location>
</feature>
<dbReference type="PANTHER" id="PTHR22904">
    <property type="entry name" value="TPR REPEAT CONTAINING PROTEIN"/>
    <property type="match status" value="1"/>
</dbReference>
<keyword evidence="5" id="KW-0812">Transmembrane</keyword>
<dbReference type="Gene3D" id="1.25.40.10">
    <property type="entry name" value="Tetratricopeptide repeat domain"/>
    <property type="match status" value="1"/>
</dbReference>
<keyword evidence="7" id="KW-1185">Reference proteome</keyword>
<organism evidence="6 7">
    <name type="scientific">Hermetia illucens</name>
    <name type="common">Black soldier fly</name>
    <dbReference type="NCBI Taxonomy" id="343691"/>
    <lineage>
        <taxon>Eukaryota</taxon>
        <taxon>Metazoa</taxon>
        <taxon>Ecdysozoa</taxon>
        <taxon>Arthropoda</taxon>
        <taxon>Hexapoda</taxon>
        <taxon>Insecta</taxon>
        <taxon>Pterygota</taxon>
        <taxon>Neoptera</taxon>
        <taxon>Endopterygota</taxon>
        <taxon>Diptera</taxon>
        <taxon>Brachycera</taxon>
        <taxon>Stratiomyomorpha</taxon>
        <taxon>Stratiomyidae</taxon>
        <taxon>Hermetiinae</taxon>
        <taxon>Hermetia</taxon>
    </lineage>
</organism>
<dbReference type="AlphaFoldDB" id="A0A7R8UX52"/>
<evidence type="ECO:0000256" key="3">
    <source>
        <dbReference type="PROSITE-ProRule" id="PRU00339"/>
    </source>
</evidence>
<dbReference type="SMART" id="SM00028">
    <property type="entry name" value="TPR"/>
    <property type="match status" value="3"/>
</dbReference>
<evidence type="ECO:0000313" key="7">
    <source>
        <dbReference type="Proteomes" id="UP000594454"/>
    </source>
</evidence>
<dbReference type="OrthoDB" id="2423701at2759"/>
<feature type="repeat" description="TPR" evidence="3">
    <location>
        <begin position="29"/>
        <end position="62"/>
    </location>
</feature>
<protein>
    <submittedName>
        <fullName evidence="6">Uncharacterized protein</fullName>
    </submittedName>
</protein>
<feature type="region of interest" description="Disordered" evidence="4">
    <location>
        <begin position="229"/>
        <end position="252"/>
    </location>
</feature>
<gene>
    <name evidence="6" type="ORF">HERILL_LOCUS10888</name>
</gene>
<dbReference type="OMA" id="QPQWAKG"/>
<evidence type="ECO:0000313" key="6">
    <source>
        <dbReference type="EMBL" id="CAD7088244.1"/>
    </source>
</evidence>
<reference evidence="6 7" key="1">
    <citation type="submission" date="2020-11" db="EMBL/GenBank/DDBJ databases">
        <authorList>
            <person name="Wallbank WR R."/>
            <person name="Pardo Diaz C."/>
            <person name="Kozak K."/>
            <person name="Martin S."/>
            <person name="Jiggins C."/>
            <person name="Moest M."/>
            <person name="Warren A I."/>
            <person name="Generalovic N T."/>
            <person name="Byers J.R.P. K."/>
            <person name="Montejo-Kovacevich G."/>
            <person name="Yen C E."/>
        </authorList>
    </citation>
    <scope>NUCLEOTIDE SEQUENCE [LARGE SCALE GENOMIC DNA]</scope>
</reference>
<feature type="repeat" description="TPR" evidence="3">
    <location>
        <begin position="97"/>
        <end position="130"/>
    </location>
</feature>
<dbReference type="EMBL" id="LR899012">
    <property type="protein sequence ID" value="CAD7088244.1"/>
    <property type="molecule type" value="Genomic_DNA"/>
</dbReference>
<dbReference type="PANTHER" id="PTHR22904:SF532">
    <property type="entry name" value="HEAT SHOCK PROTEIN STI1-LIKE PROTEIN"/>
    <property type="match status" value="1"/>
</dbReference>